<dbReference type="EMBL" id="LAZR01015539">
    <property type="protein sequence ID" value="KKM08705.1"/>
    <property type="molecule type" value="Genomic_DNA"/>
</dbReference>
<dbReference type="AlphaFoldDB" id="A0A0F9HBG8"/>
<organism evidence="1">
    <name type="scientific">marine sediment metagenome</name>
    <dbReference type="NCBI Taxonomy" id="412755"/>
    <lineage>
        <taxon>unclassified sequences</taxon>
        <taxon>metagenomes</taxon>
        <taxon>ecological metagenomes</taxon>
    </lineage>
</organism>
<dbReference type="PANTHER" id="PTHR43179">
    <property type="entry name" value="RHAMNOSYLTRANSFERASE WBBL"/>
    <property type="match status" value="1"/>
</dbReference>
<dbReference type="InterPro" id="IPR029044">
    <property type="entry name" value="Nucleotide-diphossugar_trans"/>
</dbReference>
<dbReference type="SUPFAM" id="SSF53448">
    <property type="entry name" value="Nucleotide-diphospho-sugar transferases"/>
    <property type="match status" value="1"/>
</dbReference>
<evidence type="ECO:0008006" key="2">
    <source>
        <dbReference type="Google" id="ProtNLM"/>
    </source>
</evidence>
<name>A0A0F9HBG8_9ZZZZ</name>
<dbReference type="PANTHER" id="PTHR43179:SF7">
    <property type="entry name" value="RHAMNOSYLTRANSFERASE WBBL"/>
    <property type="match status" value="1"/>
</dbReference>
<reference evidence="1" key="1">
    <citation type="journal article" date="2015" name="Nature">
        <title>Complex archaea that bridge the gap between prokaryotes and eukaryotes.</title>
        <authorList>
            <person name="Spang A."/>
            <person name="Saw J.H."/>
            <person name="Jorgensen S.L."/>
            <person name="Zaremba-Niedzwiedzka K."/>
            <person name="Martijn J."/>
            <person name="Lind A.E."/>
            <person name="van Eijk R."/>
            <person name="Schleper C."/>
            <person name="Guy L."/>
            <person name="Ettema T.J."/>
        </authorList>
    </citation>
    <scope>NUCLEOTIDE SEQUENCE</scope>
</reference>
<comment type="caution">
    <text evidence="1">The sequence shown here is derived from an EMBL/GenBank/DDBJ whole genome shotgun (WGS) entry which is preliminary data.</text>
</comment>
<sequence>MADKLAVITLTRTPHLFDNVADCLKPQLPKGTLGIVVNNGQDFDVTKLAVKYGWACIETPTNLPFAEGNNLAAKVATAEGCTHLLLMNDDLIPDADYVANLWENRRYAERGVLGGVFVHSDNGGSVNHAGTLVYPDGVTDHMGRYDDVRKWEQDRVVPVVAVTFASCLISTAYWNELKGLDARYFWGWEDTDFCLRVIDAGGINFVHRGAGAVHDECGTRPRGSRSDSMNRDLFIQTWQYRLPDLLRAYFNRVPNAEGIRP</sequence>
<protein>
    <recommendedName>
        <fullName evidence="2">Glycosyltransferase 2-like domain-containing protein</fullName>
    </recommendedName>
</protein>
<accession>A0A0F9HBG8</accession>
<gene>
    <name evidence="1" type="ORF">LCGC14_1723410</name>
</gene>
<dbReference type="Gene3D" id="3.90.550.10">
    <property type="entry name" value="Spore Coat Polysaccharide Biosynthesis Protein SpsA, Chain A"/>
    <property type="match status" value="1"/>
</dbReference>
<proteinExistence type="predicted"/>
<evidence type="ECO:0000313" key="1">
    <source>
        <dbReference type="EMBL" id="KKM08705.1"/>
    </source>
</evidence>